<evidence type="ECO:0000256" key="6">
    <source>
        <dbReference type="ARBA" id="ARBA00023125"/>
    </source>
</evidence>
<dbReference type="PRINTS" id="PR00056">
    <property type="entry name" value="HSFDOMAIN"/>
</dbReference>
<dbReference type="Proteomes" id="UP001141806">
    <property type="component" value="Unassembled WGS sequence"/>
</dbReference>
<keyword evidence="10" id="KW-0175">Coiled coil</keyword>
<gene>
    <name evidence="13" type="ORF">NE237_025786</name>
</gene>
<evidence type="ECO:0000256" key="8">
    <source>
        <dbReference type="ARBA" id="ARBA00023242"/>
    </source>
</evidence>
<keyword evidence="4" id="KW-0805">Transcription regulation</keyword>
<dbReference type="GO" id="GO:0034605">
    <property type="term" value="P:cellular response to heat"/>
    <property type="evidence" value="ECO:0007669"/>
    <property type="project" value="TreeGrafter"/>
</dbReference>
<dbReference type="Pfam" id="PF00447">
    <property type="entry name" value="HSF_DNA-bind"/>
    <property type="match status" value="1"/>
</dbReference>
<dbReference type="InterPro" id="IPR036388">
    <property type="entry name" value="WH-like_DNA-bd_sf"/>
</dbReference>
<evidence type="ECO:0000313" key="14">
    <source>
        <dbReference type="Proteomes" id="UP001141806"/>
    </source>
</evidence>
<dbReference type="PANTHER" id="PTHR10015:SF332">
    <property type="entry name" value="HEAT STRESS TRANSCRIPTION FACTOR C-1"/>
    <property type="match status" value="1"/>
</dbReference>
<dbReference type="InterPro" id="IPR000232">
    <property type="entry name" value="HSF_DNA-bd"/>
</dbReference>
<dbReference type="PROSITE" id="PS00434">
    <property type="entry name" value="HSF_DOMAIN"/>
    <property type="match status" value="1"/>
</dbReference>
<organism evidence="13 14">
    <name type="scientific">Protea cynaroides</name>
    <dbReference type="NCBI Taxonomy" id="273540"/>
    <lineage>
        <taxon>Eukaryota</taxon>
        <taxon>Viridiplantae</taxon>
        <taxon>Streptophyta</taxon>
        <taxon>Embryophyta</taxon>
        <taxon>Tracheophyta</taxon>
        <taxon>Spermatophyta</taxon>
        <taxon>Magnoliopsida</taxon>
        <taxon>Proteales</taxon>
        <taxon>Proteaceae</taxon>
        <taxon>Protea</taxon>
    </lineage>
</organism>
<keyword evidence="3" id="KW-0597">Phosphoprotein</keyword>
<name>A0A9Q0H5U8_9MAGN</name>
<dbReference type="SMART" id="SM00415">
    <property type="entry name" value="HSF"/>
    <property type="match status" value="1"/>
</dbReference>
<sequence>METNNIIGLVAPFVLKTYQMVNDPSTDSLISWGKANNSFIVIDPIDFSRKLLPAYFKHNNFSSFVRQLNTYGFKKVDPDRWEFANESFLRGQKELLKKIVRKKTTNRISSYMMQPKQEDGLIQEEALLLELSRLKQEQKALEDELKGINERLQATERRPQQMMAFLLKIVEDPDFISRLMIQKNSSRSIGNKKRKLMIESPFSSGAPAPAMENTTTTSTTTNSGEEEEEVSLPEMAVGVESYSDWPTSNSTTWLNSNQVVPAMTFQPETIAAAPTVPSIPAIVHRHPHQHPIVSVPDFVNSVMFLPELGSAVDVGVGFNGGVGMEMNETKTAPPTYPVYPFSLLGGGGSSSGYGF</sequence>
<reference evidence="13" key="1">
    <citation type="journal article" date="2023" name="Plant J.">
        <title>The genome of the king protea, Protea cynaroides.</title>
        <authorList>
            <person name="Chang J."/>
            <person name="Duong T.A."/>
            <person name="Schoeman C."/>
            <person name="Ma X."/>
            <person name="Roodt D."/>
            <person name="Barker N."/>
            <person name="Li Z."/>
            <person name="Van de Peer Y."/>
            <person name="Mizrachi E."/>
        </authorList>
    </citation>
    <scope>NUCLEOTIDE SEQUENCE</scope>
    <source>
        <tissue evidence="13">Young leaves</tissue>
    </source>
</reference>
<feature type="region of interest" description="Disordered" evidence="11">
    <location>
        <begin position="202"/>
        <end position="231"/>
    </location>
</feature>
<feature type="compositionally biased region" description="Low complexity" evidence="11">
    <location>
        <begin position="212"/>
        <end position="223"/>
    </location>
</feature>
<evidence type="ECO:0000256" key="9">
    <source>
        <dbReference type="RuleBase" id="RU004020"/>
    </source>
</evidence>
<evidence type="ECO:0000259" key="12">
    <source>
        <dbReference type="PROSITE" id="PS00434"/>
    </source>
</evidence>
<keyword evidence="14" id="KW-1185">Reference proteome</keyword>
<evidence type="ECO:0000256" key="4">
    <source>
        <dbReference type="ARBA" id="ARBA00023015"/>
    </source>
</evidence>
<dbReference type="GO" id="GO:0005634">
    <property type="term" value="C:nucleus"/>
    <property type="evidence" value="ECO:0007669"/>
    <property type="project" value="UniProtKB-SubCell"/>
</dbReference>
<dbReference type="SUPFAM" id="SSF46785">
    <property type="entry name" value="Winged helix' DNA-binding domain"/>
    <property type="match status" value="1"/>
</dbReference>
<dbReference type="FunFam" id="1.10.10.10:FF:000037">
    <property type="entry name" value="Heat stress transcription factor B-4"/>
    <property type="match status" value="1"/>
</dbReference>
<comment type="subcellular location">
    <subcellularLocation>
        <location evidence="1">Nucleus</location>
    </subcellularLocation>
</comment>
<dbReference type="InterPro" id="IPR036390">
    <property type="entry name" value="WH_DNA-bd_sf"/>
</dbReference>
<keyword evidence="5" id="KW-0346">Stress response</keyword>
<protein>
    <recommendedName>
        <fullName evidence="12">HSF-type DNA-binding domain-containing protein</fullName>
    </recommendedName>
</protein>
<comment type="caution">
    <text evidence="13">The sequence shown here is derived from an EMBL/GenBank/DDBJ whole genome shotgun (WGS) entry which is preliminary data.</text>
</comment>
<dbReference type="GO" id="GO:0003700">
    <property type="term" value="F:DNA-binding transcription factor activity"/>
    <property type="evidence" value="ECO:0007669"/>
    <property type="project" value="InterPro"/>
</dbReference>
<dbReference type="GO" id="GO:0000978">
    <property type="term" value="F:RNA polymerase II cis-regulatory region sequence-specific DNA binding"/>
    <property type="evidence" value="ECO:0007669"/>
    <property type="project" value="TreeGrafter"/>
</dbReference>
<evidence type="ECO:0000256" key="2">
    <source>
        <dbReference type="ARBA" id="ARBA00011233"/>
    </source>
</evidence>
<evidence type="ECO:0000256" key="11">
    <source>
        <dbReference type="SAM" id="MobiDB-lite"/>
    </source>
</evidence>
<dbReference type="PANTHER" id="PTHR10015">
    <property type="entry name" value="HEAT SHOCK TRANSCRIPTION FACTOR"/>
    <property type="match status" value="1"/>
</dbReference>
<evidence type="ECO:0000256" key="7">
    <source>
        <dbReference type="ARBA" id="ARBA00023163"/>
    </source>
</evidence>
<keyword evidence="6" id="KW-0238">DNA-binding</keyword>
<feature type="coiled-coil region" evidence="10">
    <location>
        <begin position="124"/>
        <end position="158"/>
    </location>
</feature>
<keyword evidence="7" id="KW-0804">Transcription</keyword>
<evidence type="ECO:0000256" key="1">
    <source>
        <dbReference type="ARBA" id="ARBA00004123"/>
    </source>
</evidence>
<dbReference type="Gene3D" id="1.10.10.10">
    <property type="entry name" value="Winged helix-like DNA-binding domain superfamily/Winged helix DNA-binding domain"/>
    <property type="match status" value="1"/>
</dbReference>
<keyword evidence="8" id="KW-0539">Nucleus</keyword>
<evidence type="ECO:0000256" key="5">
    <source>
        <dbReference type="ARBA" id="ARBA00023016"/>
    </source>
</evidence>
<evidence type="ECO:0000313" key="13">
    <source>
        <dbReference type="EMBL" id="KAJ4958675.1"/>
    </source>
</evidence>
<dbReference type="AlphaFoldDB" id="A0A9Q0H5U8"/>
<dbReference type="GO" id="GO:0006357">
    <property type="term" value="P:regulation of transcription by RNA polymerase II"/>
    <property type="evidence" value="ECO:0007669"/>
    <property type="project" value="TreeGrafter"/>
</dbReference>
<comment type="subunit">
    <text evidence="2">Homotrimer.</text>
</comment>
<feature type="domain" description="HSF-type DNA-binding" evidence="12">
    <location>
        <begin position="52"/>
        <end position="76"/>
    </location>
</feature>
<dbReference type="OrthoDB" id="60033at2759"/>
<comment type="similarity">
    <text evidence="9">Belongs to the HSF family.</text>
</comment>
<evidence type="ECO:0000256" key="10">
    <source>
        <dbReference type="SAM" id="Coils"/>
    </source>
</evidence>
<dbReference type="EMBL" id="JAMYWD010000010">
    <property type="protein sequence ID" value="KAJ4958675.1"/>
    <property type="molecule type" value="Genomic_DNA"/>
</dbReference>
<accession>A0A9Q0H5U8</accession>
<evidence type="ECO:0000256" key="3">
    <source>
        <dbReference type="ARBA" id="ARBA00022553"/>
    </source>
</evidence>
<proteinExistence type="inferred from homology"/>